<dbReference type="CDD" id="cd01292">
    <property type="entry name" value="metallo-dependent_hydrolases"/>
    <property type="match status" value="1"/>
</dbReference>
<dbReference type="Proteomes" id="UP000306544">
    <property type="component" value="Unassembled WGS sequence"/>
</dbReference>
<dbReference type="SUPFAM" id="SSF51556">
    <property type="entry name" value="Metallo-dependent hydrolases"/>
    <property type="match status" value="1"/>
</dbReference>
<dbReference type="InterPro" id="IPR032466">
    <property type="entry name" value="Metal_Hydrolase"/>
</dbReference>
<sequence>MKHHVSSGRDPAHEWAVEAEGVRARWQQLNLPGLIDIHTHFMPHNVLRKVWAYFDGVAPLLGQEWPITYRTSEDQRLSILRSFGVRTFTSLNYAHRPGMASWLNDYSRRFADQVPEAALSGTFFPEPSAPDYVAEALEAGTRVFKVHVQVGGFDPGDPALDPVWEMLSSSATPVVIHCGSGPNPGEFTGPERMERLLQRFPTLQLVIAHMGMPEYAQFLALARRFYGVHLDTTMVFTDFIERLHPFPREHVSQLRDMQERIILGSDFPNIPYTYTHALDALINLDLGDSWLRAVLHDNGARLLHI</sequence>
<proteinExistence type="predicted"/>
<keyword evidence="1" id="KW-0456">Lyase</keyword>
<dbReference type="GO" id="GO:0019748">
    <property type="term" value="P:secondary metabolic process"/>
    <property type="evidence" value="ECO:0007669"/>
    <property type="project" value="TreeGrafter"/>
</dbReference>
<dbReference type="RefSeq" id="WP_138168862.1">
    <property type="nucleotide sequence ID" value="NZ_VAWA01000001.1"/>
</dbReference>
<dbReference type="PANTHER" id="PTHR21240:SF28">
    <property type="entry name" value="ISO-OROTATE DECARBOXYLASE (EUROFUNG)"/>
    <property type="match status" value="1"/>
</dbReference>
<gene>
    <name evidence="3" type="ORF">FEF27_00460</name>
</gene>
<evidence type="ECO:0000313" key="3">
    <source>
        <dbReference type="EMBL" id="TLP79898.1"/>
    </source>
</evidence>
<dbReference type="GO" id="GO:0016831">
    <property type="term" value="F:carboxy-lyase activity"/>
    <property type="evidence" value="ECO:0007669"/>
    <property type="project" value="InterPro"/>
</dbReference>
<dbReference type="OrthoDB" id="5172791at2"/>
<dbReference type="GO" id="GO:0016787">
    <property type="term" value="F:hydrolase activity"/>
    <property type="evidence" value="ECO:0007669"/>
    <property type="project" value="UniProtKB-KW"/>
</dbReference>
<accession>A0A5R9AM48</accession>
<evidence type="ECO:0000259" key="2">
    <source>
        <dbReference type="Pfam" id="PF04909"/>
    </source>
</evidence>
<keyword evidence="4" id="KW-1185">Reference proteome</keyword>
<dbReference type="GO" id="GO:0005737">
    <property type="term" value="C:cytoplasm"/>
    <property type="evidence" value="ECO:0007669"/>
    <property type="project" value="TreeGrafter"/>
</dbReference>
<dbReference type="AlphaFoldDB" id="A0A5R9AM48"/>
<dbReference type="EMBL" id="VAWA01000001">
    <property type="protein sequence ID" value="TLP79898.1"/>
    <property type="molecule type" value="Genomic_DNA"/>
</dbReference>
<organism evidence="3 4">
    <name type="scientific">Nesterenkonia sphaerica</name>
    <dbReference type="NCBI Taxonomy" id="1804988"/>
    <lineage>
        <taxon>Bacteria</taxon>
        <taxon>Bacillati</taxon>
        <taxon>Actinomycetota</taxon>
        <taxon>Actinomycetes</taxon>
        <taxon>Micrococcales</taxon>
        <taxon>Micrococcaceae</taxon>
        <taxon>Nesterenkonia</taxon>
    </lineage>
</organism>
<evidence type="ECO:0000256" key="1">
    <source>
        <dbReference type="ARBA" id="ARBA00023239"/>
    </source>
</evidence>
<reference evidence="3 4" key="1">
    <citation type="submission" date="2019-05" db="EMBL/GenBank/DDBJ databases">
        <title>Nesterenkonia sp. GY239, isolated from the Southern Atlantic Ocean.</title>
        <authorList>
            <person name="Zhang G."/>
        </authorList>
    </citation>
    <scope>NUCLEOTIDE SEQUENCE [LARGE SCALE GENOMIC DNA]</scope>
    <source>
        <strain evidence="3 4">GY239</strain>
    </source>
</reference>
<comment type="caution">
    <text evidence="3">The sequence shown here is derived from an EMBL/GenBank/DDBJ whole genome shotgun (WGS) entry which is preliminary data.</text>
</comment>
<name>A0A5R9AM48_9MICC</name>
<protein>
    <submittedName>
        <fullName evidence="3">Amidohydrolase</fullName>
    </submittedName>
</protein>
<dbReference type="PANTHER" id="PTHR21240">
    <property type="entry name" value="2-AMINO-3-CARBOXYLMUCONATE-6-SEMIALDEHYDE DECARBOXYLASE"/>
    <property type="match status" value="1"/>
</dbReference>
<dbReference type="Gene3D" id="3.20.20.140">
    <property type="entry name" value="Metal-dependent hydrolases"/>
    <property type="match status" value="1"/>
</dbReference>
<keyword evidence="3" id="KW-0378">Hydrolase</keyword>
<evidence type="ECO:0000313" key="4">
    <source>
        <dbReference type="Proteomes" id="UP000306544"/>
    </source>
</evidence>
<dbReference type="InterPro" id="IPR006680">
    <property type="entry name" value="Amidohydro-rel"/>
</dbReference>
<dbReference type="InterPro" id="IPR032465">
    <property type="entry name" value="ACMSD"/>
</dbReference>
<dbReference type="Pfam" id="PF04909">
    <property type="entry name" value="Amidohydro_2"/>
    <property type="match status" value="1"/>
</dbReference>
<feature type="domain" description="Amidohydrolase-related" evidence="2">
    <location>
        <begin position="35"/>
        <end position="304"/>
    </location>
</feature>